<feature type="compositionally biased region" description="Basic and acidic residues" evidence="1">
    <location>
        <begin position="146"/>
        <end position="155"/>
    </location>
</feature>
<feature type="signal peptide" evidence="2">
    <location>
        <begin position="1"/>
        <end position="27"/>
    </location>
</feature>
<dbReference type="Proteomes" id="UP000004814">
    <property type="component" value="Unassembled WGS sequence"/>
</dbReference>
<gene>
    <name evidence="3" type="ORF">BamMEX5DRAFT_6998</name>
</gene>
<keyword evidence="2" id="KW-0732">Signal</keyword>
<evidence type="ECO:0000313" key="4">
    <source>
        <dbReference type="Proteomes" id="UP000004814"/>
    </source>
</evidence>
<dbReference type="EMBL" id="ABLK01000553">
    <property type="protein sequence ID" value="EDT37222.1"/>
    <property type="molecule type" value="Genomic_DNA"/>
</dbReference>
<evidence type="ECO:0000256" key="2">
    <source>
        <dbReference type="SAM" id="SignalP"/>
    </source>
</evidence>
<sequence length="176" mass="19592">MNLNVLKRFPVLLVGSLLLTILGCSDANESNPSSVSGYNYTDYYIDQFRVMSENQDLSAGGANMLPKKAGQQRSESGGSCCIGIPSHWRPGMKLVVKWNIDKVLDGKHLGTWYTATTDVPAYGPRTYGFVVHFLPGDRIRVEIEDKPEMPDKPADDDPYIVQGVLDPELNRSEKRE</sequence>
<proteinExistence type="predicted"/>
<evidence type="ECO:0000256" key="1">
    <source>
        <dbReference type="SAM" id="MobiDB-lite"/>
    </source>
</evidence>
<protein>
    <recommendedName>
        <fullName evidence="5">DUF3304 domain-containing protein</fullName>
    </recommendedName>
</protein>
<dbReference type="Pfam" id="PF11745">
    <property type="entry name" value="DUF3304"/>
    <property type="match status" value="1"/>
</dbReference>
<evidence type="ECO:0008006" key="5">
    <source>
        <dbReference type="Google" id="ProtNLM"/>
    </source>
</evidence>
<accession>B1TGT2</accession>
<dbReference type="RefSeq" id="WP_006762719.1">
    <property type="nucleotide sequence ID" value="NZ_ABLK01000553.1"/>
</dbReference>
<dbReference type="PATRIC" id="fig|396597.7.peg.277"/>
<evidence type="ECO:0000313" key="3">
    <source>
        <dbReference type="EMBL" id="EDT37222.1"/>
    </source>
</evidence>
<comment type="caution">
    <text evidence="3">The sequence shown here is derived from an EMBL/GenBank/DDBJ whole genome shotgun (WGS) entry which is preliminary data.</text>
</comment>
<dbReference type="PROSITE" id="PS51257">
    <property type="entry name" value="PROKAR_LIPOPROTEIN"/>
    <property type="match status" value="1"/>
</dbReference>
<organism evidence="3 4">
    <name type="scientific">Burkholderia ambifaria MEX-5</name>
    <dbReference type="NCBI Taxonomy" id="396597"/>
    <lineage>
        <taxon>Bacteria</taxon>
        <taxon>Pseudomonadati</taxon>
        <taxon>Pseudomonadota</taxon>
        <taxon>Betaproteobacteria</taxon>
        <taxon>Burkholderiales</taxon>
        <taxon>Burkholderiaceae</taxon>
        <taxon>Burkholderia</taxon>
        <taxon>Burkholderia cepacia complex</taxon>
    </lineage>
</organism>
<name>B1TGT2_9BURK</name>
<reference evidence="3 4" key="1">
    <citation type="submission" date="2008-03" db="EMBL/GenBank/DDBJ databases">
        <title>Sequencing of the draft genome and assembly of Burkholderia ambifaria MEX-5.</title>
        <authorList>
            <consortium name="US DOE Joint Genome Institute (JGI-PGF)"/>
            <person name="Copeland A."/>
            <person name="Lucas S."/>
            <person name="Lapidus A."/>
            <person name="Glavina del Rio T."/>
            <person name="Dalin E."/>
            <person name="Tice H."/>
            <person name="Bruce D."/>
            <person name="Goodwin L."/>
            <person name="Pitluck S."/>
            <person name="Larimer F."/>
            <person name="Land M.L."/>
            <person name="Hauser L."/>
            <person name="Tiedje J."/>
            <person name="Richardson P."/>
        </authorList>
    </citation>
    <scope>NUCLEOTIDE SEQUENCE [LARGE SCALE GENOMIC DNA]</scope>
    <source>
        <strain evidence="3 4">MEX-5</strain>
    </source>
</reference>
<dbReference type="AlphaFoldDB" id="B1TGT2"/>
<dbReference type="InterPro" id="IPR021733">
    <property type="entry name" value="DUF3304"/>
</dbReference>
<feature type="region of interest" description="Disordered" evidence="1">
    <location>
        <begin position="146"/>
        <end position="176"/>
    </location>
</feature>
<feature type="chain" id="PRO_5002771297" description="DUF3304 domain-containing protein" evidence="2">
    <location>
        <begin position="28"/>
        <end position="176"/>
    </location>
</feature>